<sequence>MAKRRKNGEGMIRKRSDGRWEGRVMVGYDDKGLPITKNVLAHTKTECAEKLEKLKEEYRPPSTRCKPDMLFGDWMEFWYENYSKPAIRALTQQNYENRIYDHIIPDIGKIPLNKLTQNDLQQFYARLKRNGRKQYVEKYGPGLSDRMVRACHASCRMALEKAVAEGLIRVNPAIGCKLPPKKAREMQVLTRDELRRFLAQAKEDGYYELFLLELGTGMRRGELMGLQWDDLNFQTGELQIVRQACAVNGKIEISVPKTKSSIRTVVLPPSLVEVLRKYKETINSRWMFPSPQNSDVPRYPTSVGDILSILLKRAGCKHVRFHDLRHTFATVAMENGMDVKTLSATIGHVSSATTLDIYSHITDTMQRQAAVHIDRKIGGTDAQMPTAQPSARKDTAPIEFTPYKPKIRKPGTGCVTMINDHLYEGRYTPTNAYGKRESHNIYAKTREECEEKLAEMIAEVKAQIKAEKEKMTG</sequence>
<feature type="domain" description="Core-binding (CB)" evidence="8">
    <location>
        <begin position="69"/>
        <end position="163"/>
    </location>
</feature>
<dbReference type="GO" id="GO:0006310">
    <property type="term" value="P:DNA recombination"/>
    <property type="evidence" value="ECO:0007669"/>
    <property type="project" value="UniProtKB-KW"/>
</dbReference>
<dbReference type="InterPro" id="IPR050090">
    <property type="entry name" value="Tyrosine_recombinase_XerCD"/>
</dbReference>
<comment type="caution">
    <text evidence="9">The sequence shown here is derived from an EMBL/GenBank/DDBJ whole genome shotgun (WGS) entry which is preliminary data.</text>
</comment>
<dbReference type="CDD" id="cd01189">
    <property type="entry name" value="INT_ICEBs1_C_like"/>
    <property type="match status" value="1"/>
</dbReference>
<evidence type="ECO:0000256" key="3">
    <source>
        <dbReference type="ARBA" id="ARBA00022908"/>
    </source>
</evidence>
<dbReference type="SUPFAM" id="SSF56349">
    <property type="entry name" value="DNA breaking-rejoining enzymes"/>
    <property type="match status" value="1"/>
</dbReference>
<keyword evidence="3" id="KW-0229">DNA integration</keyword>
<dbReference type="InterPro" id="IPR002104">
    <property type="entry name" value="Integrase_catalytic"/>
</dbReference>
<dbReference type="PANTHER" id="PTHR30349">
    <property type="entry name" value="PHAGE INTEGRASE-RELATED"/>
    <property type="match status" value="1"/>
</dbReference>
<feature type="domain" description="Tyr recombinase" evidence="7">
    <location>
        <begin position="184"/>
        <end position="373"/>
    </location>
</feature>
<evidence type="ECO:0000256" key="1">
    <source>
        <dbReference type="ARBA" id="ARBA00003283"/>
    </source>
</evidence>
<evidence type="ECO:0000313" key="10">
    <source>
        <dbReference type="Proteomes" id="UP000824205"/>
    </source>
</evidence>
<organism evidence="9 10">
    <name type="scientific">Candidatus Eubacterium faecipullorum</name>
    <dbReference type="NCBI Taxonomy" id="2838571"/>
    <lineage>
        <taxon>Bacteria</taxon>
        <taxon>Bacillati</taxon>
        <taxon>Bacillota</taxon>
        <taxon>Clostridia</taxon>
        <taxon>Eubacteriales</taxon>
        <taxon>Eubacteriaceae</taxon>
        <taxon>Eubacterium</taxon>
    </lineage>
</organism>
<dbReference type="AlphaFoldDB" id="A0A9D1UFW1"/>
<dbReference type="Proteomes" id="UP000824205">
    <property type="component" value="Unassembled WGS sequence"/>
</dbReference>
<proteinExistence type="inferred from homology"/>
<gene>
    <name evidence="9" type="ORF">IAA48_07510</name>
</gene>
<dbReference type="Pfam" id="PF14659">
    <property type="entry name" value="Phage_int_SAM_3"/>
    <property type="match status" value="1"/>
</dbReference>
<reference evidence="9" key="2">
    <citation type="submission" date="2021-04" db="EMBL/GenBank/DDBJ databases">
        <authorList>
            <person name="Gilroy R."/>
        </authorList>
    </citation>
    <scope>NUCLEOTIDE SEQUENCE</scope>
    <source>
        <strain evidence="9">421</strain>
    </source>
</reference>
<dbReference type="PANTHER" id="PTHR30349:SF64">
    <property type="entry name" value="PROPHAGE INTEGRASE INTD-RELATED"/>
    <property type="match status" value="1"/>
</dbReference>
<dbReference type="EMBL" id="DXGE01000032">
    <property type="protein sequence ID" value="HIW86324.1"/>
    <property type="molecule type" value="Genomic_DNA"/>
</dbReference>
<comment type="similarity">
    <text evidence="2">Belongs to the 'phage' integrase family.</text>
</comment>
<evidence type="ECO:0000256" key="6">
    <source>
        <dbReference type="PROSITE-ProRule" id="PRU01248"/>
    </source>
</evidence>
<dbReference type="Gene3D" id="1.10.150.130">
    <property type="match status" value="1"/>
</dbReference>
<reference evidence="9" key="1">
    <citation type="journal article" date="2021" name="PeerJ">
        <title>Extensive microbial diversity within the chicken gut microbiome revealed by metagenomics and culture.</title>
        <authorList>
            <person name="Gilroy R."/>
            <person name="Ravi A."/>
            <person name="Getino M."/>
            <person name="Pursley I."/>
            <person name="Horton D.L."/>
            <person name="Alikhan N.F."/>
            <person name="Baker D."/>
            <person name="Gharbi K."/>
            <person name="Hall N."/>
            <person name="Watson M."/>
            <person name="Adriaenssens E.M."/>
            <person name="Foster-Nyarko E."/>
            <person name="Jarju S."/>
            <person name="Secka A."/>
            <person name="Antonio M."/>
            <person name="Oren A."/>
            <person name="Chaudhuri R.R."/>
            <person name="La Ragione R."/>
            <person name="Hildebrand F."/>
            <person name="Pallen M.J."/>
        </authorList>
    </citation>
    <scope>NUCLEOTIDE SEQUENCE</scope>
    <source>
        <strain evidence="9">421</strain>
    </source>
</reference>
<evidence type="ECO:0000256" key="5">
    <source>
        <dbReference type="ARBA" id="ARBA00023172"/>
    </source>
</evidence>
<evidence type="ECO:0000256" key="4">
    <source>
        <dbReference type="ARBA" id="ARBA00023125"/>
    </source>
</evidence>
<evidence type="ECO:0000259" key="7">
    <source>
        <dbReference type="PROSITE" id="PS51898"/>
    </source>
</evidence>
<keyword evidence="4 6" id="KW-0238">DNA-binding</keyword>
<evidence type="ECO:0000313" key="9">
    <source>
        <dbReference type="EMBL" id="HIW86324.1"/>
    </source>
</evidence>
<dbReference type="InterPro" id="IPR004107">
    <property type="entry name" value="Integrase_SAM-like_N"/>
</dbReference>
<comment type="function">
    <text evidence="1">Site-specific tyrosine recombinase, which acts by catalyzing the cutting and rejoining of the recombining DNA molecules.</text>
</comment>
<dbReference type="Gene3D" id="1.10.443.10">
    <property type="entry name" value="Intergrase catalytic core"/>
    <property type="match status" value="1"/>
</dbReference>
<evidence type="ECO:0000256" key="2">
    <source>
        <dbReference type="ARBA" id="ARBA00008857"/>
    </source>
</evidence>
<name>A0A9D1UFW1_9FIRM</name>
<dbReference type="GO" id="GO:0003677">
    <property type="term" value="F:DNA binding"/>
    <property type="evidence" value="ECO:0007669"/>
    <property type="project" value="UniProtKB-UniRule"/>
</dbReference>
<dbReference type="PROSITE" id="PS51900">
    <property type="entry name" value="CB"/>
    <property type="match status" value="1"/>
</dbReference>
<dbReference type="InterPro" id="IPR044068">
    <property type="entry name" value="CB"/>
</dbReference>
<dbReference type="InterPro" id="IPR011010">
    <property type="entry name" value="DNA_brk_join_enz"/>
</dbReference>
<dbReference type="GO" id="GO:0015074">
    <property type="term" value="P:DNA integration"/>
    <property type="evidence" value="ECO:0007669"/>
    <property type="project" value="UniProtKB-KW"/>
</dbReference>
<dbReference type="InterPro" id="IPR010998">
    <property type="entry name" value="Integrase_recombinase_N"/>
</dbReference>
<keyword evidence="5" id="KW-0233">DNA recombination</keyword>
<dbReference type="PROSITE" id="PS51898">
    <property type="entry name" value="TYR_RECOMBINASE"/>
    <property type="match status" value="1"/>
</dbReference>
<dbReference type="InterPro" id="IPR013762">
    <property type="entry name" value="Integrase-like_cat_sf"/>
</dbReference>
<evidence type="ECO:0000259" key="8">
    <source>
        <dbReference type="PROSITE" id="PS51900"/>
    </source>
</evidence>
<dbReference type="Pfam" id="PF00589">
    <property type="entry name" value="Phage_integrase"/>
    <property type="match status" value="1"/>
</dbReference>
<accession>A0A9D1UFW1</accession>
<protein>
    <submittedName>
        <fullName evidence="9">Site-specific integrase</fullName>
    </submittedName>
</protein>